<protein>
    <submittedName>
        <fullName evidence="7">MerR family transcriptional regulator</fullName>
    </submittedName>
</protein>
<proteinExistence type="predicted"/>
<evidence type="ECO:0000259" key="6">
    <source>
        <dbReference type="PROSITE" id="PS50937"/>
    </source>
</evidence>
<dbReference type="GO" id="GO:0003700">
    <property type="term" value="F:DNA-binding transcription factor activity"/>
    <property type="evidence" value="ECO:0007669"/>
    <property type="project" value="InterPro"/>
</dbReference>
<dbReference type="Gene3D" id="1.10.1660.10">
    <property type="match status" value="1"/>
</dbReference>
<evidence type="ECO:0000256" key="4">
    <source>
        <dbReference type="ARBA" id="ARBA00023163"/>
    </source>
</evidence>
<evidence type="ECO:0000256" key="2">
    <source>
        <dbReference type="ARBA" id="ARBA00023015"/>
    </source>
</evidence>
<feature type="region of interest" description="Disordered" evidence="5">
    <location>
        <begin position="1"/>
        <end position="30"/>
    </location>
</feature>
<evidence type="ECO:0000256" key="3">
    <source>
        <dbReference type="ARBA" id="ARBA00023125"/>
    </source>
</evidence>
<dbReference type="PANTHER" id="PTHR30204:SF69">
    <property type="entry name" value="MERR-FAMILY TRANSCRIPTIONAL REGULATOR"/>
    <property type="match status" value="1"/>
</dbReference>
<dbReference type="SMART" id="SM00422">
    <property type="entry name" value="HTH_MERR"/>
    <property type="match status" value="1"/>
</dbReference>
<dbReference type="InterPro" id="IPR036388">
    <property type="entry name" value="WH-like_DNA-bd_sf"/>
</dbReference>
<evidence type="ECO:0000256" key="1">
    <source>
        <dbReference type="ARBA" id="ARBA00022491"/>
    </source>
</evidence>
<organism evidence="7 8">
    <name type="scientific">Ectorhizobium quercum</name>
    <dbReference type="NCBI Taxonomy" id="2965071"/>
    <lineage>
        <taxon>Bacteria</taxon>
        <taxon>Pseudomonadati</taxon>
        <taxon>Pseudomonadota</taxon>
        <taxon>Alphaproteobacteria</taxon>
        <taxon>Hyphomicrobiales</taxon>
        <taxon>Rhizobiaceae</taxon>
        <taxon>Ectorhizobium</taxon>
    </lineage>
</organism>
<dbReference type="Pfam" id="PF00196">
    <property type="entry name" value="GerE"/>
    <property type="match status" value="1"/>
</dbReference>
<dbReference type="Proteomes" id="UP001208771">
    <property type="component" value="Unassembled WGS sequence"/>
</dbReference>
<dbReference type="EMBL" id="JANFPI010000011">
    <property type="protein sequence ID" value="MCX8999748.1"/>
    <property type="molecule type" value="Genomic_DNA"/>
</dbReference>
<reference evidence="7" key="1">
    <citation type="submission" date="2022-07" db="EMBL/GenBank/DDBJ databases">
        <title>Ectorhizobium quercum gen.nov., sp. nov.</title>
        <authorList>
            <person name="Ma T."/>
            <person name="Li Y."/>
        </authorList>
    </citation>
    <scope>NUCLEOTIDE SEQUENCE</scope>
    <source>
        <strain evidence="7">BDR2-2</strain>
    </source>
</reference>
<dbReference type="Pfam" id="PF13411">
    <property type="entry name" value="MerR_1"/>
    <property type="match status" value="1"/>
</dbReference>
<dbReference type="AlphaFoldDB" id="A0AAE3N2P9"/>
<keyword evidence="1" id="KW-0678">Repressor</keyword>
<dbReference type="GO" id="GO:0003677">
    <property type="term" value="F:DNA binding"/>
    <property type="evidence" value="ECO:0007669"/>
    <property type="project" value="UniProtKB-KW"/>
</dbReference>
<dbReference type="PROSITE" id="PS50937">
    <property type="entry name" value="HTH_MERR_2"/>
    <property type="match status" value="1"/>
</dbReference>
<evidence type="ECO:0000313" key="7">
    <source>
        <dbReference type="EMBL" id="MCX8999748.1"/>
    </source>
</evidence>
<dbReference type="InterPro" id="IPR000792">
    <property type="entry name" value="Tscrpt_reg_LuxR_C"/>
</dbReference>
<keyword evidence="8" id="KW-1185">Reference proteome</keyword>
<keyword evidence="4" id="KW-0804">Transcription</keyword>
<dbReference type="CDD" id="cd00592">
    <property type="entry name" value="HTH_MerR-like"/>
    <property type="match status" value="1"/>
</dbReference>
<dbReference type="SUPFAM" id="SSF46894">
    <property type="entry name" value="C-terminal effector domain of the bipartite response regulators"/>
    <property type="match status" value="1"/>
</dbReference>
<comment type="caution">
    <text evidence="7">The sequence shown here is derived from an EMBL/GenBank/DDBJ whole genome shotgun (WGS) entry which is preliminary data.</text>
</comment>
<dbReference type="SUPFAM" id="SSF46955">
    <property type="entry name" value="Putative DNA-binding domain"/>
    <property type="match status" value="1"/>
</dbReference>
<dbReference type="InterPro" id="IPR047057">
    <property type="entry name" value="MerR_fam"/>
</dbReference>
<evidence type="ECO:0000313" key="8">
    <source>
        <dbReference type="Proteomes" id="UP001208771"/>
    </source>
</evidence>
<sequence length="226" mass="24537">MDDAARLNADRTSEPKALHSARKMPQIGLPDRLPPEPLTIADMAELFGVTHRTLHFYEEKGLISSERAGAMRVYGHDDVTRMAVVSACREGGMPVAVIQDMLGAMDEAATPEQADAIFRDTLVSCKRELTAGISTIRRQMQQIENLLNQVVPDHPAADETHPALTEREIQCLKMMADGLSIERIAAAFAITPLEADALEKDVIARLGAANRSQSIAKALIAGLISD</sequence>
<dbReference type="PANTHER" id="PTHR30204">
    <property type="entry name" value="REDOX-CYCLING DRUG-SENSING TRANSCRIPTIONAL ACTIVATOR SOXR"/>
    <property type="match status" value="1"/>
</dbReference>
<dbReference type="InterPro" id="IPR009061">
    <property type="entry name" value="DNA-bd_dom_put_sf"/>
</dbReference>
<dbReference type="RefSeq" id="WP_306413251.1">
    <property type="nucleotide sequence ID" value="NZ_JANFPI010000011.1"/>
</dbReference>
<feature type="compositionally biased region" description="Basic and acidic residues" evidence="5">
    <location>
        <begin position="1"/>
        <end position="17"/>
    </location>
</feature>
<keyword evidence="3" id="KW-0238">DNA-binding</keyword>
<gene>
    <name evidence="7" type="ORF">NOF55_21825</name>
</gene>
<accession>A0AAE3N2P9</accession>
<name>A0AAE3N2P9_9HYPH</name>
<evidence type="ECO:0000256" key="5">
    <source>
        <dbReference type="SAM" id="MobiDB-lite"/>
    </source>
</evidence>
<dbReference type="Gene3D" id="1.10.10.10">
    <property type="entry name" value="Winged helix-like DNA-binding domain superfamily/Winged helix DNA-binding domain"/>
    <property type="match status" value="1"/>
</dbReference>
<dbReference type="InterPro" id="IPR016032">
    <property type="entry name" value="Sig_transdc_resp-reg_C-effctor"/>
</dbReference>
<feature type="domain" description="HTH merR-type" evidence="6">
    <location>
        <begin position="37"/>
        <end position="104"/>
    </location>
</feature>
<dbReference type="SMART" id="SM00421">
    <property type="entry name" value="HTH_LUXR"/>
    <property type="match status" value="1"/>
</dbReference>
<keyword evidence="2" id="KW-0805">Transcription regulation</keyword>
<dbReference type="InterPro" id="IPR000551">
    <property type="entry name" value="MerR-type_HTH_dom"/>
</dbReference>